<dbReference type="AlphaFoldDB" id="A0A2T4CWQ1"/>
<dbReference type="EMBL" id="PYVN01000051">
    <property type="protein sequence ID" value="PTB85993.1"/>
    <property type="molecule type" value="Genomic_DNA"/>
</dbReference>
<sequence>MQKLVVQIIIFQWDKSQLSDAHKKARAGLPDRYPLKSSSSVLSNKQILLDKHGDDISGNRIRYQMTDDYFLIDRYRVGLKAKKVEFKPRLQADEPPILLTSLEEGWVQCQYQWRYRMDEGGYIYWLYENVIVNVCFAEKNDPGVFVNSPPTQRFTSLLT</sequence>
<accession>A0A2T4CWQ1</accession>
<comment type="caution">
    <text evidence="1">The sequence shown here is derived from an EMBL/GenBank/DDBJ whole genome shotgun (WGS) entry which is preliminary data.</text>
</comment>
<proteinExistence type="predicted"/>
<reference evidence="1" key="1">
    <citation type="submission" date="2018-03" db="EMBL/GenBank/DDBJ databases">
        <title>Cross-interface Injection: A General Nanoliter Liquid Handling Method Applied to Single Cells Genome Amplification Automated Nanoliter Liquid Handling Applied to Single Cell Multiple Displacement Amplification.</title>
        <authorList>
            <person name="Yun J."/>
            <person name="Xu P."/>
            <person name="Xu J."/>
            <person name="Dai X."/>
            <person name="Wang Y."/>
            <person name="Zheng X."/>
            <person name="Cao C."/>
            <person name="Yi Q."/>
            <person name="Zhu Y."/>
            <person name="Wang L."/>
            <person name="Dong Z."/>
            <person name="Huang Y."/>
            <person name="Huang L."/>
            <person name="Du W."/>
        </authorList>
    </citation>
    <scope>NUCLEOTIDE SEQUENCE [LARGE SCALE GENOMIC DNA]</scope>
    <source>
        <strain evidence="1">Z-D3-2</strain>
    </source>
</reference>
<protein>
    <submittedName>
        <fullName evidence="1">Uncharacterized protein</fullName>
    </submittedName>
</protein>
<gene>
    <name evidence="1" type="ORF">C9940_04215</name>
</gene>
<evidence type="ECO:0000313" key="1">
    <source>
        <dbReference type="EMBL" id="PTB85993.1"/>
    </source>
</evidence>
<organism evidence="1">
    <name type="scientific">Pseudidiomarina aestuarii</name>
    <dbReference type="NCBI Taxonomy" id="624146"/>
    <lineage>
        <taxon>Bacteria</taxon>
        <taxon>Pseudomonadati</taxon>
        <taxon>Pseudomonadota</taxon>
        <taxon>Gammaproteobacteria</taxon>
        <taxon>Alteromonadales</taxon>
        <taxon>Idiomarinaceae</taxon>
        <taxon>Pseudidiomarina</taxon>
    </lineage>
</organism>
<name>A0A2T4CWQ1_9GAMM</name>